<dbReference type="EMBL" id="CP107241">
    <property type="protein sequence ID" value="WAH65988.1"/>
    <property type="molecule type" value="Genomic_DNA"/>
</dbReference>
<evidence type="ECO:0000313" key="2">
    <source>
        <dbReference type="Proteomes" id="UP001164737"/>
    </source>
</evidence>
<accession>A0AA47IE53</accession>
<dbReference type="Proteomes" id="UP001164737">
    <property type="component" value="Chromosome"/>
</dbReference>
<gene>
    <name evidence="1" type="ORF">OEG85_08635</name>
</gene>
<proteinExistence type="predicted"/>
<organism evidence="1 2">
    <name type="scientific">Xanthomonas hortorum</name>
    <dbReference type="NCBI Taxonomy" id="56454"/>
    <lineage>
        <taxon>Bacteria</taxon>
        <taxon>Pseudomonadati</taxon>
        <taxon>Pseudomonadota</taxon>
        <taxon>Gammaproteobacteria</taxon>
        <taxon>Lysobacterales</taxon>
        <taxon>Lysobacteraceae</taxon>
        <taxon>Xanthomonas</taxon>
    </lineage>
</organism>
<name>A0AA47IE53_9XANT</name>
<protein>
    <submittedName>
        <fullName evidence="1">Uncharacterized protein</fullName>
    </submittedName>
</protein>
<evidence type="ECO:0000313" key="1">
    <source>
        <dbReference type="EMBL" id="WAH65988.1"/>
    </source>
</evidence>
<dbReference type="AlphaFoldDB" id="A0AA47IE53"/>
<sequence>MSEPLTIGVIAAVASLAGSLAGASIPTTLSWWLHRQQKNADVGYLAVTVGAILDRYIGGCIDVMYDDGVFDADGQLVARVSSPKLELGSLDVNWRSIPVTLLDRVFAIPNAQLLVQDRLAWEADFDDYPILVRQIEYGTLAGTALRVVNALREHARLPVSPEGRLDYSGMIAKHMPKLVEKQQKIEQQQWTPIFQQNEAAPEGG</sequence>
<dbReference type="RefSeq" id="WP_268214685.1">
    <property type="nucleotide sequence ID" value="NZ_CP107241.1"/>
</dbReference>
<reference evidence="1" key="1">
    <citation type="submission" date="2022-10" db="EMBL/GenBank/DDBJ databases">
        <title>Complete genome sequence resource for Xanthomonas hortorum isolated from Greek Oregano.</title>
        <authorList>
            <person name="Gonzalez-Tobon J."/>
            <person name="Helmann T.C."/>
            <person name="Daughtrey M."/>
            <person name="Stodghill P.V."/>
            <person name="Filiatrault M.J."/>
        </authorList>
    </citation>
    <scope>NUCLEOTIDE SEQUENCE</scope>
    <source>
        <strain evidence="1">Oregano 108</strain>
    </source>
</reference>